<keyword evidence="3" id="KW-1185">Reference proteome</keyword>
<evidence type="ECO:0000313" key="3">
    <source>
        <dbReference type="Proteomes" id="UP000192042"/>
    </source>
</evidence>
<sequence>MVKRMTKARFQEEILRIMDRKDHWAWPFFAKGAVPVDRLKRHFQQEYEVYVRDFPVLLARIHGHNPPPGVRRMLAENIYEEDTGGLSLGKSHPDLFLSMMSGLGYMERDFEDVRLLPAAKQYRAWLERASDNRAWLVGAAAMTVFVEGSVKDRKELAEPSKPKTAEEVESVIGEHALVKHYGLSPDCMDLIRAHQMVEAGHRHDAYDMVVNYAVTSAQQRAILSCLKKCLTLWHAYRDAVARACGLTKARS</sequence>
<dbReference type="InterPro" id="IPR016084">
    <property type="entry name" value="Haem_Oase-like_multi-hlx"/>
</dbReference>
<dbReference type="Gene3D" id="1.20.910.10">
    <property type="entry name" value="Heme oxygenase-like"/>
    <property type="match status" value="1"/>
</dbReference>
<dbReference type="EMBL" id="LT828648">
    <property type="protein sequence ID" value="SLM49295.1"/>
    <property type="molecule type" value="Genomic_DNA"/>
</dbReference>
<dbReference type="GO" id="GO:0016491">
    <property type="term" value="F:oxidoreductase activity"/>
    <property type="evidence" value="ECO:0007669"/>
    <property type="project" value="UniProtKB-KW"/>
</dbReference>
<dbReference type="SMART" id="SM01236">
    <property type="entry name" value="Haem_oxygenase_2"/>
    <property type="match status" value="1"/>
</dbReference>
<protein>
    <recommendedName>
        <fullName evidence="4">Iron-containing redox enzyme family protein</fullName>
    </recommendedName>
</protein>
<evidence type="ECO:0000313" key="2">
    <source>
        <dbReference type="EMBL" id="SLM49295.1"/>
    </source>
</evidence>
<organism evidence="2 3">
    <name type="scientific">Nitrospira japonica</name>
    <dbReference type="NCBI Taxonomy" id="1325564"/>
    <lineage>
        <taxon>Bacteria</taxon>
        <taxon>Pseudomonadati</taxon>
        <taxon>Nitrospirota</taxon>
        <taxon>Nitrospiria</taxon>
        <taxon>Nitrospirales</taxon>
        <taxon>Nitrospiraceae</taxon>
        <taxon>Nitrospira</taxon>
    </lineage>
</organism>
<dbReference type="PANTHER" id="PTHR40279">
    <property type="entry name" value="PQQC-LIKE PROTEIN"/>
    <property type="match status" value="1"/>
</dbReference>
<dbReference type="STRING" id="1325564.NSJP_3128"/>
<proteinExistence type="predicted"/>
<dbReference type="Proteomes" id="UP000192042">
    <property type="component" value="Chromosome I"/>
</dbReference>
<keyword evidence="1" id="KW-0560">Oxidoreductase</keyword>
<evidence type="ECO:0000256" key="1">
    <source>
        <dbReference type="ARBA" id="ARBA00023002"/>
    </source>
</evidence>
<reference evidence="2 3" key="1">
    <citation type="submission" date="2017-03" db="EMBL/GenBank/DDBJ databases">
        <authorList>
            <person name="Afonso C.L."/>
            <person name="Miller P.J."/>
            <person name="Scott M.A."/>
            <person name="Spackman E."/>
            <person name="Goraichik I."/>
            <person name="Dimitrov K.M."/>
            <person name="Suarez D.L."/>
            <person name="Swayne D.E."/>
        </authorList>
    </citation>
    <scope>NUCLEOTIDE SEQUENCE [LARGE SCALE GENOMIC DNA]</scope>
    <source>
        <strain evidence="2">Genome sequencing of Nitrospira japonica strain NJ11</strain>
    </source>
</reference>
<dbReference type="InterPro" id="IPR039068">
    <property type="entry name" value="PqqC-like"/>
</dbReference>
<dbReference type="KEGG" id="nja:NSJP_3128"/>
<dbReference type="PANTHER" id="PTHR40279:SF3">
    <property type="entry name" value="4-AMINOBENZOATE SYNTHASE"/>
    <property type="match status" value="1"/>
</dbReference>
<dbReference type="Pfam" id="PF14518">
    <property type="entry name" value="Haem_oxygenas_2"/>
    <property type="match status" value="1"/>
</dbReference>
<dbReference type="AlphaFoldDB" id="A0A1W1I8H7"/>
<dbReference type="SUPFAM" id="SSF48613">
    <property type="entry name" value="Heme oxygenase-like"/>
    <property type="match status" value="1"/>
</dbReference>
<accession>A0A1W1I8H7</accession>
<gene>
    <name evidence="2" type="ORF">NSJP_3128</name>
</gene>
<evidence type="ECO:0008006" key="4">
    <source>
        <dbReference type="Google" id="ProtNLM"/>
    </source>
</evidence>
<name>A0A1W1I8H7_9BACT</name>